<sequence length="387" mass="44402">MARDEMTVLGEQTRLDYFGSADMYLNVLKIEELKNFDRDSYNEAIFPYKAEGPLDTPLPTVRDIHAAFLADAGADYTHVRENPKSVTLLMEPYYVKVSLRGVVMREAENMIYLEKNSAVRTAKLYAAFSSREVNIFNLNEEETPLCHYVIQGVVKGENLYDLRDDLDLPYNRKICEQLGAMMAEQLGKLRDTPPENPNHFGNVNGRPYNSFNTSVIFPEDLDNPTYGPFTYEQLVDRMIHSSRIVKAYTSQPNSFSIEFGRNARRGLIEITTPDDRLPVLSHMDLDGSNVIIQVKRSEKEGEEKKIIAIENVVFIDWELMCWMPGWYEAGRVYNLSDIAYGNIFKAFGSYESIMAMGHMKPVPFAYFTTANTISYNIIQFLIYLFFS</sequence>
<dbReference type="SUPFAM" id="SSF56112">
    <property type="entry name" value="Protein kinase-like (PK-like)"/>
    <property type="match status" value="1"/>
</dbReference>
<keyword evidence="1" id="KW-0812">Transmembrane</keyword>
<evidence type="ECO:0000313" key="3">
    <source>
        <dbReference type="Proteomes" id="UP000799324"/>
    </source>
</evidence>
<dbReference type="AlphaFoldDB" id="A0A6A6STY1"/>
<evidence type="ECO:0000313" key="2">
    <source>
        <dbReference type="EMBL" id="KAF2649908.1"/>
    </source>
</evidence>
<accession>A0A6A6STY1</accession>
<proteinExistence type="predicted"/>
<protein>
    <recommendedName>
        <fullName evidence="4">Aminoglycoside phosphotransferase domain-containing protein</fullName>
    </recommendedName>
</protein>
<dbReference type="PANTHER" id="PTHR21310">
    <property type="entry name" value="AMINOGLYCOSIDE PHOSPHOTRANSFERASE-RELATED-RELATED"/>
    <property type="match status" value="1"/>
</dbReference>
<reference evidence="2" key="1">
    <citation type="journal article" date="2020" name="Stud. Mycol.">
        <title>101 Dothideomycetes genomes: a test case for predicting lifestyles and emergence of pathogens.</title>
        <authorList>
            <person name="Haridas S."/>
            <person name="Albert R."/>
            <person name="Binder M."/>
            <person name="Bloem J."/>
            <person name="Labutti K."/>
            <person name="Salamov A."/>
            <person name="Andreopoulos B."/>
            <person name="Baker S."/>
            <person name="Barry K."/>
            <person name="Bills G."/>
            <person name="Bluhm B."/>
            <person name="Cannon C."/>
            <person name="Castanera R."/>
            <person name="Culley D."/>
            <person name="Daum C."/>
            <person name="Ezra D."/>
            <person name="Gonzalez J."/>
            <person name="Henrissat B."/>
            <person name="Kuo A."/>
            <person name="Liang C."/>
            <person name="Lipzen A."/>
            <person name="Lutzoni F."/>
            <person name="Magnuson J."/>
            <person name="Mondo S."/>
            <person name="Nolan M."/>
            <person name="Ohm R."/>
            <person name="Pangilinan J."/>
            <person name="Park H.-J."/>
            <person name="Ramirez L."/>
            <person name="Alfaro M."/>
            <person name="Sun H."/>
            <person name="Tritt A."/>
            <person name="Yoshinaga Y."/>
            <person name="Zwiers L.-H."/>
            <person name="Turgeon B."/>
            <person name="Goodwin S."/>
            <person name="Spatafora J."/>
            <person name="Crous P."/>
            <person name="Grigoriev I."/>
        </authorList>
    </citation>
    <scope>NUCLEOTIDE SEQUENCE</scope>
    <source>
        <strain evidence="2">CBS 122681</strain>
    </source>
</reference>
<feature type="transmembrane region" description="Helical" evidence="1">
    <location>
        <begin position="364"/>
        <end position="386"/>
    </location>
</feature>
<organism evidence="2 3">
    <name type="scientific">Lophiostoma macrostomum CBS 122681</name>
    <dbReference type="NCBI Taxonomy" id="1314788"/>
    <lineage>
        <taxon>Eukaryota</taxon>
        <taxon>Fungi</taxon>
        <taxon>Dikarya</taxon>
        <taxon>Ascomycota</taxon>
        <taxon>Pezizomycotina</taxon>
        <taxon>Dothideomycetes</taxon>
        <taxon>Pleosporomycetidae</taxon>
        <taxon>Pleosporales</taxon>
        <taxon>Lophiostomataceae</taxon>
        <taxon>Lophiostoma</taxon>
    </lineage>
</organism>
<gene>
    <name evidence="2" type="ORF">K491DRAFT_721237</name>
</gene>
<dbReference type="EMBL" id="MU004474">
    <property type="protein sequence ID" value="KAF2649908.1"/>
    <property type="molecule type" value="Genomic_DNA"/>
</dbReference>
<name>A0A6A6STY1_9PLEO</name>
<evidence type="ECO:0008006" key="4">
    <source>
        <dbReference type="Google" id="ProtNLM"/>
    </source>
</evidence>
<dbReference type="InterPro" id="IPR051678">
    <property type="entry name" value="AGP_Transferase"/>
</dbReference>
<keyword evidence="1" id="KW-1133">Transmembrane helix</keyword>
<keyword evidence="3" id="KW-1185">Reference proteome</keyword>
<dbReference type="OrthoDB" id="4177236at2759"/>
<keyword evidence="1" id="KW-0472">Membrane</keyword>
<dbReference type="Proteomes" id="UP000799324">
    <property type="component" value="Unassembled WGS sequence"/>
</dbReference>
<evidence type="ECO:0000256" key="1">
    <source>
        <dbReference type="SAM" id="Phobius"/>
    </source>
</evidence>
<dbReference type="PANTHER" id="PTHR21310:SF48">
    <property type="entry name" value="AMINOGLYCOSIDE PHOSPHOTRANSFERASE DOMAIN-CONTAINING PROTEIN"/>
    <property type="match status" value="1"/>
</dbReference>
<dbReference type="InterPro" id="IPR011009">
    <property type="entry name" value="Kinase-like_dom_sf"/>
</dbReference>